<evidence type="ECO:0000256" key="3">
    <source>
        <dbReference type="ARBA" id="ARBA00022782"/>
    </source>
</evidence>
<evidence type="ECO:0000256" key="9">
    <source>
        <dbReference type="SAM" id="MobiDB-lite"/>
    </source>
</evidence>
<name>A0A6P3FFQ9_OCTDE</name>
<comment type="subcellular location">
    <subcellularLocation>
        <location evidence="1">Membrane</location>
        <topology evidence="1">Single-pass membrane protein</topology>
    </subcellularLocation>
</comment>
<sequence length="894" mass="98441">MGSSPPIAAAKTPISYSLQMLLPDPRNSLQPSYEHDPASGGTSPLLTPLPPYKEDVGAAAMAPIEPDPSLLIQRLLPLASSASPGPTAASLDLGCSPTSLTASQSPEPLLPLKRLSPPPFTLPVSPPYRHDPNTSPKRWWDSKERLDQQLGPHHLAYMKMLGIPFGQTWIQFFWGLPSLHSESLVAAAWISQNPSLQTTPLLFNQITNVGPNELEDKMSPQPQSSLHHQMPSLVQSTTKSQTSSLQKAHSPAHLQAFTPCFPPCYLCHGRAYKAAWPAPQDIPQQLSPTEAPRTGRALRSQAQSELASQSMALGSEEDYSSLTPKLSEDHWPSASPLQAFSLSPENWYQVAHHIKKLVIQYQQNLTHRIQGPVEVTEPQSATAHSGEREDEPGPSECSSMSPGGCKKEVQEVKLQREDRNVEQILDTVRKDPSRSLERGSGKFLGATSAECERNLKRTMEDHKNHIEHILRAHLCVKSKQTQEGWIPLRVRRSWLSYNGALFTQVDTKNLKSLKRQDSSVTTCQKLPSLNPCTLKTLEVHITMISVRHKWRLPLKLLRTIHLFKEGKSPLSSSQYSFSSTAMGMSFVDSSVEHAKFLEPTPVAGQIEEVTLNGSVPTLGRLLVSSPMCKETVTALTGISPDDAQGSVNAPPAGLGNTQPSQQLIHSPSSMTCKSRSMLDTGRGSLEISAVPAMCGVQARAQLGPQLGIGKALENTMKIQLRNQAPISIPDMNILDSSVDSIQAPNTLSSMASKSHLHNTSLKDMINSQMLDSEKILDQQKLRIPNHQHPWKMEKIWVPKNKGEACRTHSPKILEGKEISTPSQDGIEDTIIWKATELLPQKKSVPVEGYFQRRMKSFLQWVSPKKHNTGPEEAQKKAKTASSSAQRQRLDKSIP</sequence>
<keyword evidence="11" id="KW-1185">Reference proteome</keyword>
<keyword evidence="5" id="KW-1133">Transmembrane helix</keyword>
<evidence type="ECO:0000256" key="7">
    <source>
        <dbReference type="ARBA" id="ARBA00035009"/>
    </source>
</evidence>
<reference evidence="12" key="1">
    <citation type="submission" date="2025-08" db="UniProtKB">
        <authorList>
            <consortium name="RefSeq"/>
        </authorList>
    </citation>
    <scope>IDENTIFICATION</scope>
</reference>
<protein>
    <submittedName>
        <fullName evidence="12">Spermatogenesis-associated protein 31A1-like</fullName>
    </submittedName>
</protein>
<evidence type="ECO:0000256" key="6">
    <source>
        <dbReference type="ARBA" id="ARBA00023136"/>
    </source>
</evidence>
<feature type="region of interest" description="Disordered" evidence="9">
    <location>
        <begin position="639"/>
        <end position="667"/>
    </location>
</feature>
<keyword evidence="3" id="KW-0221">Differentiation</keyword>
<evidence type="ECO:0000256" key="8">
    <source>
        <dbReference type="ARBA" id="ARBA00037695"/>
    </source>
</evidence>
<organism evidence="11 12">
    <name type="scientific">Octodon degus</name>
    <name type="common">Degu</name>
    <name type="synonym">Sciurus degus</name>
    <dbReference type="NCBI Taxonomy" id="10160"/>
    <lineage>
        <taxon>Eukaryota</taxon>
        <taxon>Metazoa</taxon>
        <taxon>Chordata</taxon>
        <taxon>Craniata</taxon>
        <taxon>Vertebrata</taxon>
        <taxon>Euteleostomi</taxon>
        <taxon>Mammalia</taxon>
        <taxon>Eutheria</taxon>
        <taxon>Euarchontoglires</taxon>
        <taxon>Glires</taxon>
        <taxon>Rodentia</taxon>
        <taxon>Hystricomorpha</taxon>
        <taxon>Octodontidae</taxon>
        <taxon>Octodon</taxon>
    </lineage>
</organism>
<dbReference type="OrthoDB" id="9806404at2759"/>
<keyword evidence="2" id="KW-0812">Transmembrane</keyword>
<proteinExistence type="inferred from homology"/>
<dbReference type="InterPro" id="IPR039509">
    <property type="entry name" value="SPATA31"/>
</dbReference>
<feature type="non-terminal residue" evidence="12">
    <location>
        <position position="894"/>
    </location>
</feature>
<comment type="function">
    <text evidence="8">May play a role in spermatogenesis.</text>
</comment>
<comment type="similarity">
    <text evidence="7">Belongs to the SPATA31 family.</text>
</comment>
<feature type="region of interest" description="Disordered" evidence="9">
    <location>
        <begin position="22"/>
        <end position="51"/>
    </location>
</feature>
<dbReference type="GeneID" id="101578816"/>
<feature type="domain" description="SPATA31" evidence="10">
    <location>
        <begin position="154"/>
        <end position="494"/>
    </location>
</feature>
<feature type="compositionally biased region" description="Low complexity" evidence="9">
    <location>
        <begin position="232"/>
        <end position="247"/>
    </location>
</feature>
<dbReference type="Pfam" id="PF14650">
    <property type="entry name" value="FAM75"/>
    <property type="match status" value="1"/>
</dbReference>
<dbReference type="InParanoid" id="A0A6P3FFQ9"/>
<evidence type="ECO:0000259" key="10">
    <source>
        <dbReference type="Pfam" id="PF14650"/>
    </source>
</evidence>
<evidence type="ECO:0000256" key="1">
    <source>
        <dbReference type="ARBA" id="ARBA00004167"/>
    </source>
</evidence>
<evidence type="ECO:0000313" key="11">
    <source>
        <dbReference type="Proteomes" id="UP000515203"/>
    </source>
</evidence>
<dbReference type="AlphaFoldDB" id="A0A6P3FFQ9"/>
<keyword evidence="4" id="KW-0744">Spermatogenesis</keyword>
<evidence type="ECO:0000256" key="4">
    <source>
        <dbReference type="ARBA" id="ARBA00022871"/>
    </source>
</evidence>
<evidence type="ECO:0000256" key="5">
    <source>
        <dbReference type="ARBA" id="ARBA00022989"/>
    </source>
</evidence>
<dbReference type="PANTHER" id="PTHR21859:SF55">
    <property type="entry name" value="SPERMATOGENESIS-ASSOCIATED PROTEIN 31A1-RELATED"/>
    <property type="match status" value="1"/>
</dbReference>
<feature type="compositionally biased region" description="Polar residues" evidence="9">
    <location>
        <begin position="300"/>
        <end position="312"/>
    </location>
</feature>
<feature type="region of interest" description="Disordered" evidence="9">
    <location>
        <begin position="212"/>
        <end position="247"/>
    </location>
</feature>
<dbReference type="Proteomes" id="UP000515203">
    <property type="component" value="Unplaced"/>
</dbReference>
<feature type="region of interest" description="Disordered" evidence="9">
    <location>
        <begin position="861"/>
        <end position="894"/>
    </location>
</feature>
<dbReference type="PANTHER" id="PTHR21859">
    <property type="entry name" value="ACROSOME-SPECIFIC PROTEIN"/>
    <property type="match status" value="1"/>
</dbReference>
<feature type="compositionally biased region" description="Polar residues" evidence="9">
    <location>
        <begin position="655"/>
        <end position="667"/>
    </location>
</feature>
<evidence type="ECO:0000256" key="2">
    <source>
        <dbReference type="ARBA" id="ARBA00022692"/>
    </source>
</evidence>
<feature type="region of interest" description="Disordered" evidence="9">
    <location>
        <begin position="281"/>
        <end position="334"/>
    </location>
</feature>
<gene>
    <name evidence="12" type="primary">LOC101578816</name>
</gene>
<keyword evidence="6" id="KW-0472">Membrane</keyword>
<feature type="region of interest" description="Disordered" evidence="9">
    <location>
        <begin position="372"/>
        <end position="405"/>
    </location>
</feature>
<evidence type="ECO:0000313" key="12">
    <source>
        <dbReference type="RefSeq" id="XP_004638737.2"/>
    </source>
</evidence>
<accession>A0A6P3FFQ9</accession>
<dbReference type="RefSeq" id="XP_004638737.2">
    <property type="nucleotide sequence ID" value="XM_004638680.2"/>
</dbReference>